<reference evidence="2" key="1">
    <citation type="submission" date="2022-11" db="UniProtKB">
        <authorList>
            <consortium name="WormBaseParasite"/>
        </authorList>
    </citation>
    <scope>IDENTIFICATION</scope>
</reference>
<accession>A0AC34G6Y8</accession>
<dbReference type="WBParaSite" id="ES5_v2.g25483.t1">
    <property type="protein sequence ID" value="ES5_v2.g25483.t1"/>
    <property type="gene ID" value="ES5_v2.g25483"/>
</dbReference>
<proteinExistence type="predicted"/>
<name>A0AC34G6Y8_9BILA</name>
<evidence type="ECO:0000313" key="1">
    <source>
        <dbReference type="Proteomes" id="UP000887579"/>
    </source>
</evidence>
<sequence>MTPKKHISDVVDVTAYDVSGGKGFVSQVLRCTLTFVDSTSPKDVYHTILKIPGMDSLNEAKEKSDFNFDNFEKANNKSKYVFMTEVHKFECDFYNNLTTIIDVPCPKVFQTQEWIIKKQEGVLHMEDLTLRGKTIMFFENINLTQVKCVIRHLAHMHKNILSIDPAIWHGKYVTNQETLADCAQLFAPTEAPFLERCKRKDVFIPIMDKLRKFYMNRDFSVYATKQAHVDLGMKSVIVHGDMHAGNIMWAIDEEGNVQNE</sequence>
<evidence type="ECO:0000313" key="2">
    <source>
        <dbReference type="WBParaSite" id="ES5_v2.g25483.t1"/>
    </source>
</evidence>
<organism evidence="1 2">
    <name type="scientific">Panagrolaimus sp. ES5</name>
    <dbReference type="NCBI Taxonomy" id="591445"/>
    <lineage>
        <taxon>Eukaryota</taxon>
        <taxon>Metazoa</taxon>
        <taxon>Ecdysozoa</taxon>
        <taxon>Nematoda</taxon>
        <taxon>Chromadorea</taxon>
        <taxon>Rhabditida</taxon>
        <taxon>Tylenchina</taxon>
        <taxon>Panagrolaimomorpha</taxon>
        <taxon>Panagrolaimoidea</taxon>
        <taxon>Panagrolaimidae</taxon>
        <taxon>Panagrolaimus</taxon>
    </lineage>
</organism>
<dbReference type="Proteomes" id="UP000887579">
    <property type="component" value="Unplaced"/>
</dbReference>
<protein>
    <submittedName>
        <fullName evidence="2">Aminoglycoside phosphotransferase domain-containing protein</fullName>
    </submittedName>
</protein>